<dbReference type="InterPro" id="IPR036291">
    <property type="entry name" value="NAD(P)-bd_dom_sf"/>
</dbReference>
<organism evidence="6 7">
    <name type="scientific">Fervidobacterium islandicum</name>
    <dbReference type="NCBI Taxonomy" id="2423"/>
    <lineage>
        <taxon>Bacteria</taxon>
        <taxon>Thermotogati</taxon>
        <taxon>Thermotogota</taxon>
        <taxon>Thermotogae</taxon>
        <taxon>Thermotogales</taxon>
        <taxon>Fervidobacteriaceae</taxon>
        <taxon>Fervidobacterium</taxon>
    </lineage>
</organism>
<keyword evidence="2 4" id="KW-0862">Zinc</keyword>
<evidence type="ECO:0000313" key="6">
    <source>
        <dbReference type="EMBL" id="AMW33776.2"/>
    </source>
</evidence>
<feature type="domain" description="Enoyl reductase (ER)" evidence="5">
    <location>
        <begin position="19"/>
        <end position="351"/>
    </location>
</feature>
<dbReference type="AlphaFoldDB" id="A0AAI8GE74"/>
<dbReference type="InterPro" id="IPR050129">
    <property type="entry name" value="Zn_alcohol_dh"/>
</dbReference>
<dbReference type="EC" id="1.1.1.103" evidence="6"/>
<dbReference type="CDD" id="cd05281">
    <property type="entry name" value="TDH"/>
    <property type="match status" value="1"/>
</dbReference>
<dbReference type="KEGG" id="fia:NA23_08100"/>
<comment type="cofactor">
    <cofactor evidence="4">
        <name>Zn(2+)</name>
        <dbReference type="ChEBI" id="CHEBI:29105"/>
    </cofactor>
</comment>
<gene>
    <name evidence="6" type="primary">tdh</name>
    <name evidence="6" type="ORF">NA23_08100</name>
</gene>
<sequence length="354" mass="38653">MGTETAYGTMRAIMKKVAGPGLVMEQVKRPTQEDLGPRDVLVKVRRASICGTDVHIYKWDEWSQSRIIPPLITGHEMAGEVVAVGSAVTQVKVGDLVAAETHIPCEHCYQCKTGRMHVCKNLKILGVDTNGIFAEYAIIPETVLWRFSPEIPLDYASVMEPFGNAIHTASVTNLLGKTVLITGAGPIGLMAIQVAKVAGASTVIVSEVDPLRIEMAQENGADVVINPAEKDLVKEVYKLLGDGVDVLLEMSGNRKAFEDGLKCVTMGGEVSVLGIFGGKIDINFDALITMRGLTVYGITGRRMFETWRIADELLRTKKVDLSKVVTHVLPFNEWEKGFELMLNKQCGKVVLNLD</sequence>
<dbReference type="Proteomes" id="UP000093740">
    <property type="component" value="Chromosome"/>
</dbReference>
<dbReference type="Pfam" id="PF08240">
    <property type="entry name" value="ADH_N"/>
    <property type="match status" value="1"/>
</dbReference>
<keyword evidence="1 4" id="KW-0479">Metal-binding</keyword>
<dbReference type="GO" id="GO:0008743">
    <property type="term" value="F:L-threonine 3-dehydrogenase activity"/>
    <property type="evidence" value="ECO:0007669"/>
    <property type="project" value="UniProtKB-EC"/>
</dbReference>
<dbReference type="PANTHER" id="PTHR43401:SF2">
    <property type="entry name" value="L-THREONINE 3-DEHYDROGENASE"/>
    <property type="match status" value="1"/>
</dbReference>
<dbReference type="Pfam" id="PF00107">
    <property type="entry name" value="ADH_zinc_N"/>
    <property type="match status" value="1"/>
</dbReference>
<dbReference type="EMBL" id="CP014334">
    <property type="protein sequence ID" value="AMW33776.2"/>
    <property type="molecule type" value="Genomic_DNA"/>
</dbReference>
<evidence type="ECO:0000256" key="1">
    <source>
        <dbReference type="ARBA" id="ARBA00022723"/>
    </source>
</evidence>
<dbReference type="PANTHER" id="PTHR43401">
    <property type="entry name" value="L-THREONINE 3-DEHYDROGENASE"/>
    <property type="match status" value="1"/>
</dbReference>
<dbReference type="PROSITE" id="PS00059">
    <property type="entry name" value="ADH_ZINC"/>
    <property type="match status" value="1"/>
</dbReference>
<reference evidence="6 7" key="1">
    <citation type="journal article" date="2015" name="Stand. Genomic Sci.">
        <title>Genome sequence of a native-feather degrading extremely thermophilic Eubacterium, Fervidobacterium islandicum AW-1.</title>
        <authorList>
            <person name="Lee Y.J."/>
            <person name="Jeong H."/>
            <person name="Park G.S."/>
            <person name="Kwak Y."/>
            <person name="Lee S.J."/>
            <person name="Lee S.J."/>
            <person name="Park M.K."/>
            <person name="Kim J.Y."/>
            <person name="Kang H.K."/>
            <person name="Shin J.H."/>
            <person name="Lee D.W."/>
        </authorList>
    </citation>
    <scope>NUCLEOTIDE SEQUENCE [LARGE SCALE GENOMIC DNA]</scope>
    <source>
        <strain evidence="6 7">AW-1</strain>
    </source>
</reference>
<dbReference type="NCBIfam" id="NF003808">
    <property type="entry name" value="PRK05396.1"/>
    <property type="match status" value="1"/>
</dbReference>
<proteinExistence type="inferred from homology"/>
<dbReference type="InterPro" id="IPR011032">
    <property type="entry name" value="GroES-like_sf"/>
</dbReference>
<evidence type="ECO:0000256" key="4">
    <source>
        <dbReference type="RuleBase" id="RU361277"/>
    </source>
</evidence>
<keyword evidence="7" id="KW-1185">Reference proteome</keyword>
<name>A0AAI8GE74_FERIS</name>
<evidence type="ECO:0000259" key="5">
    <source>
        <dbReference type="SMART" id="SM00829"/>
    </source>
</evidence>
<dbReference type="RefSeq" id="WP_033192713.1">
    <property type="nucleotide sequence ID" value="NZ_CP014334.2"/>
</dbReference>
<dbReference type="SUPFAM" id="SSF51735">
    <property type="entry name" value="NAD(P)-binding Rossmann-fold domains"/>
    <property type="match status" value="1"/>
</dbReference>
<dbReference type="Gene3D" id="3.90.180.10">
    <property type="entry name" value="Medium-chain alcohol dehydrogenases, catalytic domain"/>
    <property type="match status" value="1"/>
</dbReference>
<dbReference type="InterPro" id="IPR020843">
    <property type="entry name" value="ER"/>
</dbReference>
<dbReference type="GO" id="GO:0008270">
    <property type="term" value="F:zinc ion binding"/>
    <property type="evidence" value="ECO:0007669"/>
    <property type="project" value="InterPro"/>
</dbReference>
<comment type="similarity">
    <text evidence="4">Belongs to the zinc-containing alcohol dehydrogenase family.</text>
</comment>
<dbReference type="InterPro" id="IPR013154">
    <property type="entry name" value="ADH-like_N"/>
</dbReference>
<evidence type="ECO:0000313" key="7">
    <source>
        <dbReference type="Proteomes" id="UP000093740"/>
    </source>
</evidence>
<dbReference type="Gene3D" id="3.40.50.720">
    <property type="entry name" value="NAD(P)-binding Rossmann-like Domain"/>
    <property type="match status" value="1"/>
</dbReference>
<dbReference type="SUPFAM" id="SSF50129">
    <property type="entry name" value="GroES-like"/>
    <property type="match status" value="1"/>
</dbReference>
<dbReference type="InterPro" id="IPR002328">
    <property type="entry name" value="ADH_Zn_CS"/>
</dbReference>
<dbReference type="SMART" id="SM00829">
    <property type="entry name" value="PKS_ER"/>
    <property type="match status" value="1"/>
</dbReference>
<keyword evidence="3 6" id="KW-0560">Oxidoreductase</keyword>
<accession>A0AAI8GE74</accession>
<dbReference type="InterPro" id="IPR013149">
    <property type="entry name" value="ADH-like_C"/>
</dbReference>
<protein>
    <submittedName>
        <fullName evidence="6">L-threonine 3-dehydrogenase</fullName>
        <ecNumber evidence="6">1.1.1.103</ecNumber>
    </submittedName>
</protein>
<evidence type="ECO:0000256" key="2">
    <source>
        <dbReference type="ARBA" id="ARBA00022833"/>
    </source>
</evidence>
<evidence type="ECO:0000256" key="3">
    <source>
        <dbReference type="ARBA" id="ARBA00023002"/>
    </source>
</evidence>